<keyword evidence="2" id="KW-0378">Hydrolase</keyword>
<dbReference type="Pfam" id="PF02190">
    <property type="entry name" value="LON_substr_bdg"/>
    <property type="match status" value="1"/>
</dbReference>
<keyword evidence="2" id="KW-0645">Protease</keyword>
<dbReference type="PANTHER" id="PTHR46732">
    <property type="entry name" value="ATP-DEPENDENT PROTEASE LA (LON) DOMAIN PROTEIN"/>
    <property type="match status" value="1"/>
</dbReference>
<gene>
    <name evidence="2" type="ORF">RSO01_89470</name>
</gene>
<dbReference type="Proteomes" id="UP000321058">
    <property type="component" value="Unassembled WGS sequence"/>
</dbReference>
<dbReference type="GO" id="GO:0008233">
    <property type="term" value="F:peptidase activity"/>
    <property type="evidence" value="ECO:0007669"/>
    <property type="project" value="UniProtKB-KW"/>
</dbReference>
<keyword evidence="3" id="KW-1185">Reference proteome</keyword>
<dbReference type="RefSeq" id="WP_147157068.1">
    <property type="nucleotide sequence ID" value="NZ_BKAJ01000255.1"/>
</dbReference>
<dbReference type="SUPFAM" id="SSF88697">
    <property type="entry name" value="PUA domain-like"/>
    <property type="match status" value="1"/>
</dbReference>
<dbReference type="InterPro" id="IPR003111">
    <property type="entry name" value="Lon_prtase_N"/>
</dbReference>
<evidence type="ECO:0000259" key="1">
    <source>
        <dbReference type="PROSITE" id="PS51787"/>
    </source>
</evidence>
<dbReference type="InterPro" id="IPR015947">
    <property type="entry name" value="PUA-like_sf"/>
</dbReference>
<dbReference type="Gene3D" id="2.30.130.40">
    <property type="entry name" value="LON domain-like"/>
    <property type="match status" value="1"/>
</dbReference>
<dbReference type="OrthoDB" id="9806457at2"/>
<name>A0A512NS54_9HYPH</name>
<dbReference type="EMBL" id="BKAJ01000255">
    <property type="protein sequence ID" value="GEP61781.1"/>
    <property type="molecule type" value="Genomic_DNA"/>
</dbReference>
<accession>A0A512NS54</accession>
<protein>
    <submittedName>
        <fullName evidence="2">ATP-dependent protease</fullName>
    </submittedName>
</protein>
<dbReference type="InterPro" id="IPR046336">
    <property type="entry name" value="Lon_prtase_N_sf"/>
</dbReference>
<feature type="domain" description="Lon N-terminal" evidence="1">
    <location>
        <begin position="22"/>
        <end position="224"/>
    </location>
</feature>
<dbReference type="AlphaFoldDB" id="A0A512NS54"/>
<dbReference type="PROSITE" id="PS51787">
    <property type="entry name" value="LON_N"/>
    <property type="match status" value="1"/>
</dbReference>
<dbReference type="PANTHER" id="PTHR46732:SF8">
    <property type="entry name" value="ATP-DEPENDENT PROTEASE LA (LON) DOMAIN PROTEIN"/>
    <property type="match status" value="1"/>
</dbReference>
<evidence type="ECO:0000313" key="3">
    <source>
        <dbReference type="Proteomes" id="UP000321058"/>
    </source>
</evidence>
<sequence length="237" mass="25882">MTERVPGRNPFEPSFEQLPETLPIFPLSGVLLLPGGKLPLNVFEPRYLSMIFDALAGHRMIGMVQPMQPGGYAGDGLPTEDGRPKVHKVGCAGRIVSFNETEDGRLLLALSGVCRFEIVRELDLAHGGYRRVSSVFSPYRADLDHADEEVELDRDRLMAALAAFFRGRNLSTDWDAVKKAADANLVTSLSMVLPFGPAEKQALLEAADSTARAKLLVAFLEMNAFGQASETPPKRAN</sequence>
<evidence type="ECO:0000313" key="2">
    <source>
        <dbReference type="EMBL" id="GEP61781.1"/>
    </source>
</evidence>
<proteinExistence type="predicted"/>
<dbReference type="SMART" id="SM00464">
    <property type="entry name" value="LON"/>
    <property type="match status" value="1"/>
</dbReference>
<comment type="caution">
    <text evidence="2">The sequence shown here is derived from an EMBL/GenBank/DDBJ whole genome shotgun (WGS) entry which is preliminary data.</text>
</comment>
<reference evidence="2 3" key="1">
    <citation type="submission" date="2019-07" db="EMBL/GenBank/DDBJ databases">
        <title>Whole genome shotgun sequence of Reyranella soli NBRC 108950.</title>
        <authorList>
            <person name="Hosoyama A."/>
            <person name="Uohara A."/>
            <person name="Ohji S."/>
            <person name="Ichikawa N."/>
        </authorList>
    </citation>
    <scope>NUCLEOTIDE SEQUENCE [LARGE SCALE GENOMIC DNA]</scope>
    <source>
        <strain evidence="2 3">NBRC 108950</strain>
    </source>
</reference>
<organism evidence="2 3">
    <name type="scientific">Reyranella soli</name>
    <dbReference type="NCBI Taxonomy" id="1230389"/>
    <lineage>
        <taxon>Bacteria</taxon>
        <taxon>Pseudomonadati</taxon>
        <taxon>Pseudomonadota</taxon>
        <taxon>Alphaproteobacteria</taxon>
        <taxon>Hyphomicrobiales</taxon>
        <taxon>Reyranellaceae</taxon>
        <taxon>Reyranella</taxon>
    </lineage>
</organism>
<dbReference type="GO" id="GO:0006508">
    <property type="term" value="P:proteolysis"/>
    <property type="evidence" value="ECO:0007669"/>
    <property type="project" value="UniProtKB-KW"/>
</dbReference>